<comment type="similarity">
    <text evidence="2">Belongs to the CPA3 antiporters (TC 2.A.63) subunit C family.</text>
</comment>
<dbReference type="InterPro" id="IPR039428">
    <property type="entry name" value="NUOK/Mnh_C1-like"/>
</dbReference>
<dbReference type="EMBL" id="CP012670">
    <property type="protein sequence ID" value="AUX20644.1"/>
    <property type="molecule type" value="Genomic_DNA"/>
</dbReference>
<gene>
    <name evidence="8" type="ORF">SOCEGT47_011170</name>
</gene>
<evidence type="ECO:0000256" key="3">
    <source>
        <dbReference type="ARBA" id="ARBA00022475"/>
    </source>
</evidence>
<evidence type="ECO:0000256" key="7">
    <source>
        <dbReference type="SAM" id="Phobius"/>
    </source>
</evidence>
<evidence type="ECO:0000256" key="2">
    <source>
        <dbReference type="ARBA" id="ARBA00010388"/>
    </source>
</evidence>
<evidence type="ECO:0000313" key="9">
    <source>
        <dbReference type="Proteomes" id="UP000295781"/>
    </source>
</evidence>
<dbReference type="PANTHER" id="PTHR34583:SF2">
    <property type="entry name" value="ANTIPORTER SUBUNIT MNHC2-RELATED"/>
    <property type="match status" value="1"/>
</dbReference>
<evidence type="ECO:0000256" key="6">
    <source>
        <dbReference type="ARBA" id="ARBA00023136"/>
    </source>
</evidence>
<keyword evidence="3" id="KW-1003">Cell membrane</keyword>
<feature type="transmembrane region" description="Helical" evidence="7">
    <location>
        <begin position="30"/>
        <end position="49"/>
    </location>
</feature>
<dbReference type="Pfam" id="PF00420">
    <property type="entry name" value="Oxidored_q2"/>
    <property type="match status" value="1"/>
</dbReference>
<evidence type="ECO:0000256" key="5">
    <source>
        <dbReference type="ARBA" id="ARBA00022989"/>
    </source>
</evidence>
<organism evidence="8 9">
    <name type="scientific">Sorangium cellulosum</name>
    <name type="common">Polyangium cellulosum</name>
    <dbReference type="NCBI Taxonomy" id="56"/>
    <lineage>
        <taxon>Bacteria</taxon>
        <taxon>Pseudomonadati</taxon>
        <taxon>Myxococcota</taxon>
        <taxon>Polyangia</taxon>
        <taxon>Polyangiales</taxon>
        <taxon>Polyangiaceae</taxon>
        <taxon>Sorangium</taxon>
    </lineage>
</organism>
<sequence>MTGQLDTAVLVTVLAGGAIYLCLSRRFLRVLLGFLLLSNAANLVVLSMSGDPTGRRAAMAGSEAASTSAVDPVPQALILTAIVIGFSVAAYLTVLLYRIYVDSGSATTTGLDEADDAPGEQAAR</sequence>
<protein>
    <submittedName>
        <fullName evidence="8">Cation:proton antiporter</fullName>
    </submittedName>
</protein>
<keyword evidence="6 7" id="KW-0472">Membrane</keyword>
<dbReference type="GO" id="GO:0005886">
    <property type="term" value="C:plasma membrane"/>
    <property type="evidence" value="ECO:0007669"/>
    <property type="project" value="UniProtKB-SubCell"/>
</dbReference>
<dbReference type="Gene3D" id="1.10.287.3510">
    <property type="match status" value="1"/>
</dbReference>
<dbReference type="AlphaFoldDB" id="A0A4P2PVB6"/>
<name>A0A4P2PVB6_SORCE</name>
<dbReference type="OrthoDB" id="9799219at2"/>
<dbReference type="PANTHER" id="PTHR34583">
    <property type="entry name" value="ANTIPORTER SUBUNIT MNHC2-RELATED"/>
    <property type="match status" value="1"/>
</dbReference>
<feature type="transmembrane region" description="Helical" evidence="7">
    <location>
        <begin position="6"/>
        <end position="23"/>
    </location>
</feature>
<keyword evidence="4 7" id="KW-0812">Transmembrane</keyword>
<feature type="transmembrane region" description="Helical" evidence="7">
    <location>
        <begin position="76"/>
        <end position="97"/>
    </location>
</feature>
<evidence type="ECO:0000256" key="4">
    <source>
        <dbReference type="ARBA" id="ARBA00022692"/>
    </source>
</evidence>
<proteinExistence type="inferred from homology"/>
<keyword evidence="5 7" id="KW-1133">Transmembrane helix</keyword>
<accession>A0A4P2PVB6</accession>
<reference evidence="8 9" key="1">
    <citation type="submission" date="2015-09" db="EMBL/GenBank/DDBJ databases">
        <title>Sorangium comparison.</title>
        <authorList>
            <person name="Zaburannyi N."/>
            <person name="Bunk B."/>
            <person name="Overmann J."/>
            <person name="Mueller R."/>
        </authorList>
    </citation>
    <scope>NUCLEOTIDE SEQUENCE [LARGE SCALE GENOMIC DNA]</scope>
    <source>
        <strain evidence="8 9">So ceGT47</strain>
    </source>
</reference>
<evidence type="ECO:0000256" key="1">
    <source>
        <dbReference type="ARBA" id="ARBA00004651"/>
    </source>
</evidence>
<comment type="subcellular location">
    <subcellularLocation>
        <location evidence="1">Cell membrane</location>
        <topology evidence="1">Multi-pass membrane protein</topology>
    </subcellularLocation>
</comment>
<dbReference type="Proteomes" id="UP000295781">
    <property type="component" value="Chromosome"/>
</dbReference>
<dbReference type="RefSeq" id="WP_129345961.1">
    <property type="nucleotide sequence ID" value="NZ_CP012670.1"/>
</dbReference>
<evidence type="ECO:0000313" key="8">
    <source>
        <dbReference type="EMBL" id="AUX20644.1"/>
    </source>
</evidence>
<dbReference type="InterPro" id="IPR050601">
    <property type="entry name" value="CPA3_antiporter_subunitC"/>
</dbReference>